<gene>
    <name evidence="1" type="ORF">AB5J52_34710</name>
</gene>
<dbReference type="RefSeq" id="WP_369226017.1">
    <property type="nucleotide sequence ID" value="NZ_CP163441.1"/>
</dbReference>
<proteinExistence type="predicted"/>
<organism evidence="1">
    <name type="scientific">Streptomyces sp. R39</name>
    <dbReference type="NCBI Taxonomy" id="3238631"/>
    <lineage>
        <taxon>Bacteria</taxon>
        <taxon>Bacillati</taxon>
        <taxon>Actinomycetota</taxon>
        <taxon>Actinomycetes</taxon>
        <taxon>Kitasatosporales</taxon>
        <taxon>Streptomycetaceae</taxon>
        <taxon>Streptomyces</taxon>
    </lineage>
</organism>
<sequence>MARWVVVVQFGNGEYYRVEEVTRFESTLEQARATLYEVACSHRPRTGLRQQRREVFRMEDGDAYYVHIAGMMSTHRVFYRLAELAWSTGAASAYPQ</sequence>
<evidence type="ECO:0000313" key="1">
    <source>
        <dbReference type="EMBL" id="XDQ47004.1"/>
    </source>
</evidence>
<reference evidence="1" key="1">
    <citation type="submission" date="2024-07" db="EMBL/GenBank/DDBJ databases">
        <authorList>
            <person name="Yu S.T."/>
        </authorList>
    </citation>
    <scope>NUCLEOTIDE SEQUENCE</scope>
    <source>
        <strain evidence="1">R39</strain>
    </source>
</reference>
<name>A0AB39QWH7_9ACTN</name>
<dbReference type="EMBL" id="CP163441">
    <property type="protein sequence ID" value="XDQ47004.1"/>
    <property type="molecule type" value="Genomic_DNA"/>
</dbReference>
<protein>
    <recommendedName>
        <fullName evidence="2">KTSC domain-containing protein</fullName>
    </recommendedName>
</protein>
<accession>A0AB39QWH7</accession>
<dbReference type="AlphaFoldDB" id="A0AB39QWH7"/>
<evidence type="ECO:0008006" key="2">
    <source>
        <dbReference type="Google" id="ProtNLM"/>
    </source>
</evidence>